<dbReference type="SUPFAM" id="SSF50630">
    <property type="entry name" value="Acid proteases"/>
    <property type="match status" value="1"/>
</dbReference>
<dbReference type="InterPro" id="IPR016197">
    <property type="entry name" value="Chromo-like_dom_sf"/>
</dbReference>
<dbReference type="Gene3D" id="2.40.70.10">
    <property type="entry name" value="Acid Proteases"/>
    <property type="match status" value="1"/>
</dbReference>
<organism evidence="8 9">
    <name type="scientific">Paspalum notatum var. saurae</name>
    <dbReference type="NCBI Taxonomy" id="547442"/>
    <lineage>
        <taxon>Eukaryota</taxon>
        <taxon>Viridiplantae</taxon>
        <taxon>Streptophyta</taxon>
        <taxon>Embryophyta</taxon>
        <taxon>Tracheophyta</taxon>
        <taxon>Spermatophyta</taxon>
        <taxon>Magnoliopsida</taxon>
        <taxon>Liliopsida</taxon>
        <taxon>Poales</taxon>
        <taxon>Poaceae</taxon>
        <taxon>PACMAD clade</taxon>
        <taxon>Panicoideae</taxon>
        <taxon>Andropogonodae</taxon>
        <taxon>Paspaleae</taxon>
        <taxon>Paspalinae</taxon>
        <taxon>Paspalum</taxon>
    </lineage>
</organism>
<dbReference type="InterPro" id="IPR056924">
    <property type="entry name" value="SH3_Tf2-1"/>
</dbReference>
<dbReference type="InterPro" id="IPR000477">
    <property type="entry name" value="RT_dom"/>
</dbReference>
<dbReference type="SUPFAM" id="SSF56672">
    <property type="entry name" value="DNA/RNA polymerases"/>
    <property type="match status" value="1"/>
</dbReference>
<dbReference type="Gene3D" id="3.30.420.10">
    <property type="entry name" value="Ribonuclease H-like superfamily/Ribonuclease H"/>
    <property type="match status" value="1"/>
</dbReference>
<dbReference type="InterPro" id="IPR012337">
    <property type="entry name" value="RNaseH-like_sf"/>
</dbReference>
<accession>A0AAQ3U9F8</accession>
<dbReference type="PROSITE" id="PS50994">
    <property type="entry name" value="INTEGRASE"/>
    <property type="match status" value="1"/>
</dbReference>
<dbReference type="Pfam" id="PF00078">
    <property type="entry name" value="RVT_1"/>
    <property type="match status" value="1"/>
</dbReference>
<dbReference type="InterPro" id="IPR050951">
    <property type="entry name" value="Retrovirus_Pol_polyprotein"/>
</dbReference>
<dbReference type="PANTHER" id="PTHR37984">
    <property type="entry name" value="PROTEIN CBG26694"/>
    <property type="match status" value="1"/>
</dbReference>
<dbReference type="InterPro" id="IPR043502">
    <property type="entry name" value="DNA/RNA_pol_sf"/>
</dbReference>
<feature type="compositionally biased region" description="Polar residues" evidence="6">
    <location>
        <begin position="1221"/>
        <end position="1231"/>
    </location>
</feature>
<dbReference type="EMBL" id="CP144752">
    <property type="protein sequence ID" value="WVZ88094.1"/>
    <property type="molecule type" value="Genomic_DNA"/>
</dbReference>
<dbReference type="InterPro" id="IPR036397">
    <property type="entry name" value="RNaseH_sf"/>
</dbReference>
<proteinExistence type="predicted"/>
<keyword evidence="9" id="KW-1185">Reference proteome</keyword>
<name>A0AAQ3U9F8_PASNO</name>
<evidence type="ECO:0000256" key="6">
    <source>
        <dbReference type="SAM" id="MobiDB-lite"/>
    </source>
</evidence>
<feature type="domain" description="Integrase catalytic" evidence="7">
    <location>
        <begin position="861"/>
        <end position="1023"/>
    </location>
</feature>
<dbReference type="GO" id="GO:0015074">
    <property type="term" value="P:DNA integration"/>
    <property type="evidence" value="ECO:0007669"/>
    <property type="project" value="InterPro"/>
</dbReference>
<dbReference type="SUPFAM" id="SSF54160">
    <property type="entry name" value="Chromo domain-like"/>
    <property type="match status" value="1"/>
</dbReference>
<evidence type="ECO:0000256" key="1">
    <source>
        <dbReference type="ARBA" id="ARBA00022679"/>
    </source>
</evidence>
<dbReference type="InterPro" id="IPR041577">
    <property type="entry name" value="RT_RNaseH_2"/>
</dbReference>
<gene>
    <name evidence="8" type="ORF">U9M48_034647</name>
</gene>
<dbReference type="InterPro" id="IPR021109">
    <property type="entry name" value="Peptidase_aspartic_dom_sf"/>
</dbReference>
<dbReference type="GO" id="GO:0016779">
    <property type="term" value="F:nucleotidyltransferase activity"/>
    <property type="evidence" value="ECO:0007669"/>
    <property type="project" value="UniProtKB-KW"/>
</dbReference>
<evidence type="ECO:0000313" key="8">
    <source>
        <dbReference type="EMBL" id="WVZ88094.1"/>
    </source>
</evidence>
<dbReference type="GO" id="GO:0004519">
    <property type="term" value="F:endonuclease activity"/>
    <property type="evidence" value="ECO:0007669"/>
    <property type="project" value="UniProtKB-KW"/>
</dbReference>
<evidence type="ECO:0000256" key="2">
    <source>
        <dbReference type="ARBA" id="ARBA00022695"/>
    </source>
</evidence>
<dbReference type="GO" id="GO:0003676">
    <property type="term" value="F:nucleic acid binding"/>
    <property type="evidence" value="ECO:0007669"/>
    <property type="project" value="InterPro"/>
</dbReference>
<dbReference type="FunFam" id="3.30.70.270:FF:000020">
    <property type="entry name" value="Transposon Tf2-6 polyprotein-like Protein"/>
    <property type="match status" value="1"/>
</dbReference>
<keyword evidence="2" id="KW-0548">Nucleotidyltransferase</keyword>
<evidence type="ECO:0000256" key="4">
    <source>
        <dbReference type="ARBA" id="ARBA00022759"/>
    </source>
</evidence>
<feature type="compositionally biased region" description="Basic and acidic residues" evidence="6">
    <location>
        <begin position="254"/>
        <end position="263"/>
    </location>
</feature>
<feature type="region of interest" description="Disordered" evidence="6">
    <location>
        <begin position="254"/>
        <end position="295"/>
    </location>
</feature>
<dbReference type="InterPro" id="IPR001584">
    <property type="entry name" value="Integrase_cat-core"/>
</dbReference>
<dbReference type="Gene3D" id="3.30.70.270">
    <property type="match status" value="2"/>
</dbReference>
<feature type="compositionally biased region" description="Low complexity" evidence="6">
    <location>
        <begin position="264"/>
        <end position="275"/>
    </location>
</feature>
<keyword evidence="3" id="KW-0540">Nuclease</keyword>
<keyword evidence="4" id="KW-0378">Hydrolase</keyword>
<dbReference type="AlphaFoldDB" id="A0AAQ3U9F8"/>
<dbReference type="CDD" id="cd09274">
    <property type="entry name" value="RNase_HI_RT_Ty3"/>
    <property type="match status" value="1"/>
</dbReference>
<keyword evidence="5" id="KW-0511">Multifunctional enzyme</keyword>
<dbReference type="Pfam" id="PF24626">
    <property type="entry name" value="SH3_Tf2-1"/>
    <property type="match status" value="1"/>
</dbReference>
<evidence type="ECO:0000256" key="3">
    <source>
        <dbReference type="ARBA" id="ARBA00022722"/>
    </source>
</evidence>
<evidence type="ECO:0000259" key="7">
    <source>
        <dbReference type="PROSITE" id="PS50994"/>
    </source>
</evidence>
<evidence type="ECO:0000256" key="5">
    <source>
        <dbReference type="ARBA" id="ARBA00023268"/>
    </source>
</evidence>
<protein>
    <recommendedName>
        <fullName evidence="7">Integrase catalytic domain-containing protein</fullName>
    </recommendedName>
</protein>
<dbReference type="Proteomes" id="UP001341281">
    <property type="component" value="Chromosome 08"/>
</dbReference>
<sequence length="1269" mass="142880">MGPDLTALLDEMTKHLDAQDAKFVQHLQDHDLKLDRRLSDRDAKLDQRLVDLDSEWSHRFEDFTDGHSTRVAALEQAAASFEQWRPGVEGSVDALRLEVKNLTKHWDRAVMDSSSGSGLLGSAPSTAERPSARSTVDTVYGHRHEQQNRVNGSGVVTTLHPHPIKGGHSTLFVGNCSLVALGKVHDYIEQFSELMEKLSAYESQPDPIHYVTRFIDGLNDEIRPAVFVQHPVDLDTAFLIARLQEEVGEPMKKKDFQRYDRSSYTKSGKSGSYSSQFKQDPAPSPATESKLPPKSAEERWSALRAFRRAKGLCQFCAEKWVKGHKCANTIQLNVMQEMLELFPAPDEPHSDGSDTDHTTEQLFLTLSAAAVLGTSSSRTLCLPGVIQGIHMRILVDLGSSHTFISDRLAAQLSGICSRLSPLHVQVANDLMVLPLSAYDMILGLDWLDRHSPMQIHWQQKWMHIQYHVELVPQSDHLPAVQALLDEFVSLFAAPSGLPPQRDCDHTIPLIPGAAPVSIRPYRLTPALKNEVEAQVQDMLNSGIIQHSNTKGKYPVPVIDELLDELSGAPGTFLSAMNTTLGPYLRKFILVFFDDILIYSKSLAEHLHHLRLTFEILSRDHWFVKQSKCAFAQRSIAYLGHIVSNQAVSTDPAKIDAITHWPAPTIVKELRSFLGFAGYYRKFVRNFSLIAKPLFDLLKKGTLFIWTTAHTSSFEALKHALSQTPVLSLPDFTKPFCIEADASGVGIGAVLLQEGHPLAYISKPLGPKSLGLSTYEKEYLAILLAVQQWRHYLQHGEFIIFTDQKSLVQLTDKRLHTPWQQKVFSKLLGLQYRVIYKKGTDNRVADALSHQPVPPAQCSAISASVPSWITEIISLDFIEGLPVFGSANCILVVIDSFTKYGHFIALHHPFTAMTVAKSFIQNIYRLHGMPDQIVFDRDRIFTSHLWKYLFRLADVQLAMSSRYHPQSNGQTERLNQTLETFLRYFVSACPSKWPQWLALAEYWYNTNTHSATGFSPFEALYGSPPKHFGISSLDVLPDQAPLELSQWLQERRLMEQLVQQHLTRSKNRMKKQADKHRSERSFAVGDMVFVKLQPYVQSSLSVRSNQKLAFRFFGPFQILEKIGSVAYSLALPSYSSILPVFHVSQLKRAVLPPVQVSSSFPSDLDMPRFPEKILQHRKISSTDKLLEQVLVKWSNWPALMAMWEDRIQLQQAFPRAPAWGQAGSQDPRNVSTPAPPNVRGPSTRQKKPNSRVTGEEWISCLHASNGPRPM</sequence>
<reference evidence="8 9" key="1">
    <citation type="submission" date="2024-02" db="EMBL/GenBank/DDBJ databases">
        <title>High-quality chromosome-scale genome assembly of Pensacola bahiagrass (Paspalum notatum Flugge var. saurae).</title>
        <authorList>
            <person name="Vega J.M."/>
            <person name="Podio M."/>
            <person name="Orjuela J."/>
            <person name="Siena L.A."/>
            <person name="Pessino S.C."/>
            <person name="Combes M.C."/>
            <person name="Mariac C."/>
            <person name="Albertini E."/>
            <person name="Pupilli F."/>
            <person name="Ortiz J.P.A."/>
            <person name="Leblanc O."/>
        </authorList>
    </citation>
    <scope>NUCLEOTIDE SEQUENCE [LARGE SCALE GENOMIC DNA]</scope>
    <source>
        <strain evidence="8">R1</strain>
        <tissue evidence="8">Leaf</tissue>
    </source>
</reference>
<dbReference type="Gene3D" id="3.10.20.370">
    <property type="match status" value="1"/>
</dbReference>
<keyword evidence="1" id="KW-0808">Transferase</keyword>
<keyword evidence="4" id="KW-0255">Endonuclease</keyword>
<dbReference type="SUPFAM" id="SSF53098">
    <property type="entry name" value="Ribonuclease H-like"/>
    <property type="match status" value="1"/>
</dbReference>
<dbReference type="PANTHER" id="PTHR37984:SF5">
    <property type="entry name" value="PROTEIN NYNRIN-LIKE"/>
    <property type="match status" value="1"/>
</dbReference>
<dbReference type="Pfam" id="PF17919">
    <property type="entry name" value="RT_RNaseH_2"/>
    <property type="match status" value="1"/>
</dbReference>
<feature type="region of interest" description="Disordered" evidence="6">
    <location>
        <begin position="113"/>
        <end position="132"/>
    </location>
</feature>
<feature type="region of interest" description="Disordered" evidence="6">
    <location>
        <begin position="1217"/>
        <end position="1269"/>
    </location>
</feature>
<dbReference type="InterPro" id="IPR043128">
    <property type="entry name" value="Rev_trsase/Diguanyl_cyclase"/>
</dbReference>
<dbReference type="CDD" id="cd01647">
    <property type="entry name" value="RT_LTR"/>
    <property type="match status" value="1"/>
</dbReference>
<dbReference type="Gene3D" id="3.10.10.10">
    <property type="entry name" value="HIV Type 1 Reverse Transcriptase, subunit A, domain 1"/>
    <property type="match status" value="1"/>
</dbReference>
<evidence type="ECO:0000313" key="9">
    <source>
        <dbReference type="Proteomes" id="UP001341281"/>
    </source>
</evidence>
<feature type="compositionally biased region" description="Low complexity" evidence="6">
    <location>
        <begin position="113"/>
        <end position="122"/>
    </location>
</feature>
<dbReference type="CDD" id="cd00303">
    <property type="entry name" value="retropepsin_like"/>
    <property type="match status" value="1"/>
</dbReference>